<protein>
    <submittedName>
        <fullName evidence="1">Uncharacterized protein</fullName>
    </submittedName>
</protein>
<gene>
    <name evidence="1" type="ORF">TMSB3V08_LOCUS12238</name>
</gene>
<evidence type="ECO:0000313" key="1">
    <source>
        <dbReference type="EMBL" id="CAD7435592.1"/>
    </source>
</evidence>
<organism evidence="1">
    <name type="scientific">Timema monikensis</name>
    <dbReference type="NCBI Taxonomy" id="170555"/>
    <lineage>
        <taxon>Eukaryota</taxon>
        <taxon>Metazoa</taxon>
        <taxon>Ecdysozoa</taxon>
        <taxon>Arthropoda</taxon>
        <taxon>Hexapoda</taxon>
        <taxon>Insecta</taxon>
        <taxon>Pterygota</taxon>
        <taxon>Neoptera</taxon>
        <taxon>Polyneoptera</taxon>
        <taxon>Phasmatodea</taxon>
        <taxon>Timematodea</taxon>
        <taxon>Timematoidea</taxon>
        <taxon>Timematidae</taxon>
        <taxon>Timema</taxon>
    </lineage>
</organism>
<sequence length="65" mass="7787">MTLSAGQLLDSSVAREHWYTNQRFWADFLCLGELDQLEFKNLIFQLRWTAELLELDHTKQYPLEI</sequence>
<accession>A0A7R9HUT3</accession>
<reference evidence="1" key="1">
    <citation type="submission" date="2020-11" db="EMBL/GenBank/DDBJ databases">
        <authorList>
            <person name="Tran Van P."/>
        </authorList>
    </citation>
    <scope>NUCLEOTIDE SEQUENCE</scope>
</reference>
<name>A0A7R9HUT3_9NEOP</name>
<dbReference type="AlphaFoldDB" id="A0A7R9HUT3"/>
<proteinExistence type="predicted"/>
<dbReference type="EMBL" id="OB801095">
    <property type="protein sequence ID" value="CAD7435592.1"/>
    <property type="molecule type" value="Genomic_DNA"/>
</dbReference>